<evidence type="ECO:0000313" key="5">
    <source>
        <dbReference type="EMBL" id="AOW01589.1"/>
    </source>
</evidence>
<proteinExistence type="inferred from homology"/>
<dbReference type="EMBL" id="CP017554">
    <property type="protein sequence ID" value="AOW01589.1"/>
    <property type="molecule type" value="Genomic_DNA"/>
</dbReference>
<dbReference type="OMA" id="RSKFSEW"/>
<accession>A0A1H6PX92</accession>
<gene>
    <name evidence="6" type="ORF">B0I71DRAFT_96453</name>
    <name evidence="5" type="ORF">YALI1_B16087g</name>
</gene>
<reference evidence="5 7" key="1">
    <citation type="journal article" date="2016" name="PLoS ONE">
        <title>Sequence Assembly of Yarrowia lipolytica Strain W29/CLIB89 Shows Transposable Element Diversity.</title>
        <authorList>
            <person name="Magnan C."/>
            <person name="Yu J."/>
            <person name="Chang I."/>
            <person name="Jahn E."/>
            <person name="Kanomata Y."/>
            <person name="Wu J."/>
            <person name="Zeller M."/>
            <person name="Oakes M."/>
            <person name="Baldi P."/>
            <person name="Sandmeyer S."/>
        </authorList>
    </citation>
    <scope>NUCLEOTIDE SEQUENCE [LARGE SCALE GENOMIC DNA]</scope>
    <source>
        <strain evidence="5">CLIB89</strain>
        <strain evidence="7">CLIB89(W29)</strain>
    </source>
</reference>
<organism evidence="5 7">
    <name type="scientific">Yarrowia lipolytica</name>
    <name type="common">Candida lipolytica</name>
    <dbReference type="NCBI Taxonomy" id="4952"/>
    <lineage>
        <taxon>Eukaryota</taxon>
        <taxon>Fungi</taxon>
        <taxon>Dikarya</taxon>
        <taxon>Ascomycota</taxon>
        <taxon>Saccharomycotina</taxon>
        <taxon>Dipodascomycetes</taxon>
        <taxon>Dipodascales</taxon>
        <taxon>Dipodascales incertae sedis</taxon>
        <taxon>Yarrowia</taxon>
    </lineage>
</organism>
<name>A0A1H6PX92_YARLL</name>
<evidence type="ECO:0000256" key="3">
    <source>
        <dbReference type="ARBA" id="ARBA00023315"/>
    </source>
</evidence>
<comment type="similarity">
    <text evidence="1">Belongs to the 1-acyl-sn-glycerol-3-phosphate acyltransferase family.</text>
</comment>
<dbReference type="VEuPathDB" id="FungiDB:YALI1_B16087g"/>
<dbReference type="AlphaFoldDB" id="A0A1H6PX92"/>
<dbReference type="GO" id="GO:0036149">
    <property type="term" value="P:phosphatidylinositol acyl-chain remodeling"/>
    <property type="evidence" value="ECO:0007669"/>
    <property type="project" value="TreeGrafter"/>
</dbReference>
<dbReference type="EMBL" id="KZ858979">
    <property type="protein sequence ID" value="RDW26489.1"/>
    <property type="molecule type" value="Genomic_DNA"/>
</dbReference>
<keyword evidence="3" id="KW-0012">Acyltransferase</keyword>
<dbReference type="Pfam" id="PF16076">
    <property type="entry name" value="Acyltransf_C"/>
    <property type="match status" value="1"/>
</dbReference>
<evidence type="ECO:0000256" key="1">
    <source>
        <dbReference type="ARBA" id="ARBA00008655"/>
    </source>
</evidence>
<dbReference type="GO" id="GO:0016746">
    <property type="term" value="F:acyltransferase activity"/>
    <property type="evidence" value="ECO:0007669"/>
    <property type="project" value="UniProtKB-KW"/>
</dbReference>
<dbReference type="PANTHER" id="PTHR10983:SF70">
    <property type="entry name" value="PROTEIN MUM3"/>
    <property type="match status" value="1"/>
</dbReference>
<dbReference type="Proteomes" id="UP000182444">
    <property type="component" value="Chromosome 1B"/>
</dbReference>
<keyword evidence="2" id="KW-0808">Transferase</keyword>
<protein>
    <recommendedName>
        <fullName evidence="4">Acyltransferase C-terminal domain-containing protein</fullName>
    </recommendedName>
</protein>
<dbReference type="InterPro" id="IPR032098">
    <property type="entry name" value="Acyltransf_C"/>
</dbReference>
<dbReference type="eggNOG" id="KOG1505">
    <property type="taxonomic scope" value="Eukaryota"/>
</dbReference>
<dbReference type="PANTHER" id="PTHR10983">
    <property type="entry name" value="1-ACYLGLYCEROL-3-PHOSPHATE ACYLTRANSFERASE-RELATED"/>
    <property type="match status" value="1"/>
</dbReference>
<evidence type="ECO:0000313" key="7">
    <source>
        <dbReference type="Proteomes" id="UP000182444"/>
    </source>
</evidence>
<dbReference type="GO" id="GO:0005783">
    <property type="term" value="C:endoplasmic reticulum"/>
    <property type="evidence" value="ECO:0007669"/>
    <property type="project" value="TreeGrafter"/>
</dbReference>
<evidence type="ECO:0000256" key="2">
    <source>
        <dbReference type="ARBA" id="ARBA00022679"/>
    </source>
</evidence>
<reference evidence="6 8" key="2">
    <citation type="submission" date="2018-07" db="EMBL/GenBank/DDBJ databases">
        <title>Draft Genome Assemblies for Five Robust Yarrowia lipolytica Strains Exhibiting High Lipid Production and Pentose Sugar Utilization and Sugar Alcohol Secretion from Undetoxified Lignocellulosic Biomass Hydrolysates.</title>
        <authorList>
            <consortium name="DOE Joint Genome Institute"/>
            <person name="Walker C."/>
            <person name="Ryu S."/>
            <person name="Na H."/>
            <person name="Zane M."/>
            <person name="LaButti K."/>
            <person name="Lipzen A."/>
            <person name="Haridas S."/>
            <person name="Barry K."/>
            <person name="Grigoriev I.V."/>
            <person name="Quarterman J."/>
            <person name="Slininger P."/>
            <person name="Dien B."/>
            <person name="Trinh C.T."/>
        </authorList>
    </citation>
    <scope>NUCLEOTIDE SEQUENCE [LARGE SCALE GENOMIC DNA]</scope>
    <source>
        <strain evidence="6 8">YB392</strain>
    </source>
</reference>
<feature type="domain" description="Acyltransferase C-terminal" evidence="4">
    <location>
        <begin position="164"/>
        <end position="212"/>
    </location>
</feature>
<dbReference type="VEuPathDB" id="FungiDB:YALI0_B12254g"/>
<dbReference type="Proteomes" id="UP000256601">
    <property type="component" value="Unassembled WGS sequence"/>
</dbReference>
<sequence>MVVVDDVLGNHLSRYDYMIYALINNQHCAKSHLAFLSWKHIFSLFSLSKILPFYRLDENWMFESAADLEKELAKLINPYCLVLFPEVSVATPQLIRRHRELCRACFAPELTHVLYPRHSSFADFILGLNKGQALSYIYDATISYTDKKDKILCNPGNIDTLLTQVETVHVHIHREQYRRLPRHRRGIQKWLENTWVHKDKSIRKAYKQSGSIMDDGKLKEKDK</sequence>
<evidence type="ECO:0000313" key="8">
    <source>
        <dbReference type="Proteomes" id="UP000256601"/>
    </source>
</evidence>
<evidence type="ECO:0000313" key="6">
    <source>
        <dbReference type="EMBL" id="RDW26489.1"/>
    </source>
</evidence>
<evidence type="ECO:0000259" key="4">
    <source>
        <dbReference type="Pfam" id="PF16076"/>
    </source>
</evidence>